<dbReference type="PANTHER" id="PTHR15889">
    <property type="entry name" value="MITOCHONDRIAL RIBOSOMAL PROTEIN L37"/>
    <property type="match status" value="1"/>
</dbReference>
<dbReference type="RefSeq" id="XP_018335000.1">
    <property type="nucleotide sequence ID" value="XM_018479498.1"/>
</dbReference>
<dbReference type="OrthoDB" id="5835618at2759"/>
<dbReference type="Proteomes" id="UP000192223">
    <property type="component" value="Unplaced"/>
</dbReference>
<gene>
    <name evidence="2" type="primary">LOC108743894</name>
</gene>
<dbReference type="GO" id="GO:0005739">
    <property type="term" value="C:mitochondrion"/>
    <property type="evidence" value="ECO:0007669"/>
    <property type="project" value="TreeGrafter"/>
</dbReference>
<dbReference type="CTD" id="51253"/>
<keyword evidence="1" id="KW-1185">Reference proteome</keyword>
<evidence type="ECO:0000313" key="2">
    <source>
        <dbReference type="RefSeq" id="XP_018335000.1"/>
    </source>
</evidence>
<proteinExistence type="predicted"/>
<reference evidence="2" key="1">
    <citation type="submission" date="2025-08" db="UniProtKB">
        <authorList>
            <consortium name="RefSeq"/>
        </authorList>
    </citation>
    <scope>IDENTIFICATION</scope>
</reference>
<dbReference type="STRING" id="224129.A0A1W4XRG9"/>
<evidence type="ECO:0000313" key="1">
    <source>
        <dbReference type="Proteomes" id="UP000192223"/>
    </source>
</evidence>
<sequence length="160" mass="18625">MRTTQTLLKQHIGWYFKKHWKIQGKRTPVITSAEKILKNAGFPVYKAEDIASDKKIEQIEENDNNNLGLLNKTHPNWHEKICYTYKDDNVLLEGLNQAKIITKTVEIKEGLPDNFTLKNATEDVHKKVKNIIFNSHLFDAETKTVNLKFKDQRKTSMELS</sequence>
<dbReference type="InterPro" id="IPR052482">
    <property type="entry name" value="mtLSU_mL37"/>
</dbReference>
<protein>
    <submittedName>
        <fullName evidence="2">Uncharacterized protein LOC108743894</fullName>
    </submittedName>
</protein>
<accession>A0A1W4XRG9</accession>
<dbReference type="InParanoid" id="A0A1W4XRG9"/>
<dbReference type="AlphaFoldDB" id="A0A1W4XRG9"/>
<name>A0A1W4XRG9_AGRPL</name>
<dbReference type="GeneID" id="108743894"/>
<dbReference type="KEGG" id="apln:108743894"/>
<dbReference type="PANTHER" id="PTHR15889:SF2">
    <property type="entry name" value="LARGE RIBOSOMAL SUBUNIT PROTEIN ML37"/>
    <property type="match status" value="1"/>
</dbReference>
<organism evidence="1 2">
    <name type="scientific">Agrilus planipennis</name>
    <name type="common">Emerald ash borer</name>
    <name type="synonym">Agrilus marcopoli</name>
    <dbReference type="NCBI Taxonomy" id="224129"/>
    <lineage>
        <taxon>Eukaryota</taxon>
        <taxon>Metazoa</taxon>
        <taxon>Ecdysozoa</taxon>
        <taxon>Arthropoda</taxon>
        <taxon>Hexapoda</taxon>
        <taxon>Insecta</taxon>
        <taxon>Pterygota</taxon>
        <taxon>Neoptera</taxon>
        <taxon>Endopterygota</taxon>
        <taxon>Coleoptera</taxon>
        <taxon>Polyphaga</taxon>
        <taxon>Elateriformia</taxon>
        <taxon>Buprestoidea</taxon>
        <taxon>Buprestidae</taxon>
        <taxon>Agrilinae</taxon>
        <taxon>Agrilus</taxon>
    </lineage>
</organism>